<keyword evidence="2" id="KW-1185">Reference proteome</keyword>
<protein>
    <submittedName>
        <fullName evidence="1">Uncharacterized protein</fullName>
    </submittedName>
</protein>
<dbReference type="Proteomes" id="UP000612362">
    <property type="component" value="Unassembled WGS sequence"/>
</dbReference>
<evidence type="ECO:0000313" key="1">
    <source>
        <dbReference type="EMBL" id="GHO48525.1"/>
    </source>
</evidence>
<dbReference type="AlphaFoldDB" id="A0A8J3I801"/>
<comment type="caution">
    <text evidence="1">The sequence shown here is derived from an EMBL/GenBank/DDBJ whole genome shotgun (WGS) entry which is preliminary data.</text>
</comment>
<reference evidence="1" key="1">
    <citation type="submission" date="2020-10" db="EMBL/GenBank/DDBJ databases">
        <title>Taxonomic study of unclassified bacteria belonging to the class Ktedonobacteria.</title>
        <authorList>
            <person name="Yabe S."/>
            <person name="Wang C.M."/>
            <person name="Zheng Y."/>
            <person name="Sakai Y."/>
            <person name="Cavaletti L."/>
            <person name="Monciardini P."/>
            <person name="Donadio S."/>
        </authorList>
    </citation>
    <scope>NUCLEOTIDE SEQUENCE</scope>
    <source>
        <strain evidence="1">SOSP1-1</strain>
    </source>
</reference>
<proteinExistence type="predicted"/>
<dbReference type="EMBL" id="BNJF01000004">
    <property type="protein sequence ID" value="GHO48525.1"/>
    <property type="molecule type" value="Genomic_DNA"/>
</dbReference>
<gene>
    <name evidence="1" type="ORF">KSX_66880</name>
</gene>
<sequence length="113" mass="12973">MQGTEKLLGLLRERGKQGLPLHRVYRQLYNTNLYLSAYGRIYRNAGSMTPGVTEETADGTSLGTFDTIITALRQERYQWQPARRTYIPRKQGRKRGRSACLFGATSSWLRLCE</sequence>
<organism evidence="1 2">
    <name type="scientific">Ktedonospora formicarum</name>
    <dbReference type="NCBI Taxonomy" id="2778364"/>
    <lineage>
        <taxon>Bacteria</taxon>
        <taxon>Bacillati</taxon>
        <taxon>Chloroflexota</taxon>
        <taxon>Ktedonobacteria</taxon>
        <taxon>Ktedonobacterales</taxon>
        <taxon>Ktedonobacteraceae</taxon>
        <taxon>Ktedonospora</taxon>
    </lineage>
</organism>
<evidence type="ECO:0000313" key="2">
    <source>
        <dbReference type="Proteomes" id="UP000612362"/>
    </source>
</evidence>
<name>A0A8J3I801_9CHLR</name>
<accession>A0A8J3I801</accession>